<dbReference type="SUPFAM" id="SSF143422">
    <property type="entry name" value="Transposase IS200-like"/>
    <property type="match status" value="1"/>
</dbReference>
<evidence type="ECO:0008006" key="2">
    <source>
        <dbReference type="Google" id="ProtNLM"/>
    </source>
</evidence>
<dbReference type="GO" id="GO:0006313">
    <property type="term" value="P:DNA transposition"/>
    <property type="evidence" value="ECO:0007669"/>
    <property type="project" value="InterPro"/>
</dbReference>
<dbReference type="Proteomes" id="UP000886111">
    <property type="component" value="Unassembled WGS sequence"/>
</dbReference>
<dbReference type="GO" id="GO:0004803">
    <property type="term" value="F:transposase activity"/>
    <property type="evidence" value="ECO:0007669"/>
    <property type="project" value="InterPro"/>
</dbReference>
<dbReference type="Gene3D" id="3.30.70.1290">
    <property type="entry name" value="Transposase IS200-like"/>
    <property type="match status" value="1"/>
</dbReference>
<sequence length="118" mass="13868">MSEKFKGKYRIASNRLRYWNYGWNAAYFVTICTVNREHFFGEIKNEKMNLTEIGKIAHNFWKAIPQHFPFVKLGEFIIMPNHVHGIIIIDKPNRHNTNVDTQEGLTNVVETQNFASLQ</sequence>
<dbReference type="GO" id="GO:0043565">
    <property type="term" value="F:sequence-specific DNA binding"/>
    <property type="evidence" value="ECO:0007669"/>
    <property type="project" value="TreeGrafter"/>
</dbReference>
<feature type="non-terminal residue" evidence="1">
    <location>
        <position position="118"/>
    </location>
</feature>
<dbReference type="InterPro" id="IPR036515">
    <property type="entry name" value="Transposase_17_sf"/>
</dbReference>
<accession>A0A7V5H4D1</accession>
<name>A0A7V5H4D1_CALAY</name>
<reference evidence="1" key="1">
    <citation type="journal article" date="2020" name="mSystems">
        <title>Genome- and Community-Level Interaction Insights into Carbon Utilization and Element Cycling Functions of Hydrothermarchaeota in Hydrothermal Sediment.</title>
        <authorList>
            <person name="Zhou Z."/>
            <person name="Liu Y."/>
            <person name="Xu W."/>
            <person name="Pan J."/>
            <person name="Luo Z.H."/>
            <person name="Li M."/>
        </authorList>
    </citation>
    <scope>NUCLEOTIDE SEQUENCE [LARGE SCALE GENOMIC DNA]</scope>
    <source>
        <strain evidence="1">HyVt-76</strain>
    </source>
</reference>
<dbReference type="PANTHER" id="PTHR36966:SF1">
    <property type="entry name" value="REP-ASSOCIATED TYROSINE TRANSPOSASE"/>
    <property type="match status" value="1"/>
</dbReference>
<dbReference type="AlphaFoldDB" id="A0A7V5H4D1"/>
<organism evidence="1">
    <name type="scientific">Caldithrix abyssi</name>
    <dbReference type="NCBI Taxonomy" id="187145"/>
    <lineage>
        <taxon>Bacteria</taxon>
        <taxon>Pseudomonadati</taxon>
        <taxon>Calditrichota</taxon>
        <taxon>Calditrichia</taxon>
        <taxon>Calditrichales</taxon>
        <taxon>Calditrichaceae</taxon>
        <taxon>Caldithrix</taxon>
    </lineage>
</organism>
<proteinExistence type="predicted"/>
<protein>
    <recommendedName>
        <fullName evidence="2">Transposase</fullName>
    </recommendedName>
</protein>
<gene>
    <name evidence="1" type="ORF">ENL21_05815</name>
</gene>
<dbReference type="PANTHER" id="PTHR36966">
    <property type="entry name" value="REP-ASSOCIATED TYROSINE TRANSPOSASE"/>
    <property type="match status" value="1"/>
</dbReference>
<evidence type="ECO:0000313" key="1">
    <source>
        <dbReference type="EMBL" id="HHE55280.1"/>
    </source>
</evidence>
<comment type="caution">
    <text evidence="1">The sequence shown here is derived from an EMBL/GenBank/DDBJ whole genome shotgun (WGS) entry which is preliminary data.</text>
</comment>
<dbReference type="EMBL" id="DRTD01000426">
    <property type="protein sequence ID" value="HHE55280.1"/>
    <property type="molecule type" value="Genomic_DNA"/>
</dbReference>
<dbReference type="InterPro" id="IPR052715">
    <property type="entry name" value="RAYT_transposase"/>
</dbReference>